<name>A0A9D4ZXH6_PEA</name>
<evidence type="ECO:0000313" key="1">
    <source>
        <dbReference type="EMBL" id="KAI5388221.1"/>
    </source>
</evidence>
<dbReference type="Proteomes" id="UP001058974">
    <property type="component" value="Chromosome 7"/>
</dbReference>
<keyword evidence="2" id="KW-1185">Reference proteome</keyword>
<dbReference type="AlphaFoldDB" id="A0A9D4ZXH6"/>
<organism evidence="1 2">
    <name type="scientific">Pisum sativum</name>
    <name type="common">Garden pea</name>
    <name type="synonym">Lathyrus oleraceus</name>
    <dbReference type="NCBI Taxonomy" id="3888"/>
    <lineage>
        <taxon>Eukaryota</taxon>
        <taxon>Viridiplantae</taxon>
        <taxon>Streptophyta</taxon>
        <taxon>Embryophyta</taxon>
        <taxon>Tracheophyta</taxon>
        <taxon>Spermatophyta</taxon>
        <taxon>Magnoliopsida</taxon>
        <taxon>eudicotyledons</taxon>
        <taxon>Gunneridae</taxon>
        <taxon>Pentapetalae</taxon>
        <taxon>rosids</taxon>
        <taxon>fabids</taxon>
        <taxon>Fabales</taxon>
        <taxon>Fabaceae</taxon>
        <taxon>Papilionoideae</taxon>
        <taxon>50 kb inversion clade</taxon>
        <taxon>NPAAA clade</taxon>
        <taxon>Hologalegina</taxon>
        <taxon>IRL clade</taxon>
        <taxon>Fabeae</taxon>
        <taxon>Lathyrus</taxon>
    </lineage>
</organism>
<gene>
    <name evidence="1" type="ORF">KIW84_074057</name>
</gene>
<evidence type="ECO:0000313" key="2">
    <source>
        <dbReference type="Proteomes" id="UP001058974"/>
    </source>
</evidence>
<dbReference type="Gramene" id="Psat07G0405700-T1">
    <property type="protein sequence ID" value="KAI5388221.1"/>
    <property type="gene ID" value="KIW84_074057"/>
</dbReference>
<dbReference type="CDD" id="cd09272">
    <property type="entry name" value="RNase_HI_RT_Ty1"/>
    <property type="match status" value="1"/>
</dbReference>
<proteinExistence type="predicted"/>
<protein>
    <submittedName>
        <fullName evidence="1">Uncharacterized protein</fullName>
    </submittedName>
</protein>
<dbReference type="EMBL" id="JAMSHJ010000007">
    <property type="protein sequence ID" value="KAI5388221.1"/>
    <property type="molecule type" value="Genomic_DNA"/>
</dbReference>
<sequence>MVTQLNFVYSPKELGNLYYILGIEVNSTKHSLLLTQGKYTRDLLAKVKLQEAKPLPSLMVVDSKLSKDGHNKFVDLTLCSSVCHNNKTRHMLCSEQSQVLKQAEYKCLAPATSELLWAQFLLTEPKVSYSTHIVLCDNMSTIALACNSVLRARTKHVELDLFFVREKVFSKQLKVIYVSG</sequence>
<accession>A0A9D4ZXH6</accession>
<comment type="caution">
    <text evidence="1">The sequence shown here is derived from an EMBL/GenBank/DDBJ whole genome shotgun (WGS) entry which is preliminary data.</text>
</comment>
<reference evidence="1 2" key="1">
    <citation type="journal article" date="2022" name="Nat. Genet.">
        <title>Improved pea reference genome and pan-genome highlight genomic features and evolutionary characteristics.</title>
        <authorList>
            <person name="Yang T."/>
            <person name="Liu R."/>
            <person name="Luo Y."/>
            <person name="Hu S."/>
            <person name="Wang D."/>
            <person name="Wang C."/>
            <person name="Pandey M.K."/>
            <person name="Ge S."/>
            <person name="Xu Q."/>
            <person name="Li N."/>
            <person name="Li G."/>
            <person name="Huang Y."/>
            <person name="Saxena R.K."/>
            <person name="Ji Y."/>
            <person name="Li M."/>
            <person name="Yan X."/>
            <person name="He Y."/>
            <person name="Liu Y."/>
            <person name="Wang X."/>
            <person name="Xiang C."/>
            <person name="Varshney R.K."/>
            <person name="Ding H."/>
            <person name="Gao S."/>
            <person name="Zong X."/>
        </authorList>
    </citation>
    <scope>NUCLEOTIDE SEQUENCE [LARGE SCALE GENOMIC DNA]</scope>
    <source>
        <strain evidence="1 2">cv. Zhongwan 6</strain>
    </source>
</reference>